<sequence length="294" mass="32072">MISPLGQDPDTSGSPIQLNTHVPHAARIYDYWLGGKDNFAPDRAVAAKIIQTVPTVTMMVRANRQWMCRAVTAMAREAGIRQFLDIGTGIPTKPNLHQCVQRIAPDSRIVYVDNDPLVLVHARALLTSNPEGRCAYLDADVRDVDAMLANAEVTDLLDLSQPVGIVCASVLMLLADREDPWKVTARLRDWAPAGSHLAISHPSADHDPAAMAAVMKTTGDVGLTFVPRTHEQVTAMFGDWQMLDPGLVPVSAWRPDEPLMGMPDAYYWAGVARKPTASAARLHDTLSPTRCRAP</sequence>
<dbReference type="Gene3D" id="3.40.50.150">
    <property type="entry name" value="Vaccinia Virus protein VP39"/>
    <property type="match status" value="1"/>
</dbReference>
<name>A0ABQ3XN07_9ACTN</name>
<gene>
    <name evidence="1" type="ORF">Aco03nite_083080</name>
</gene>
<evidence type="ECO:0000313" key="1">
    <source>
        <dbReference type="EMBL" id="GID59904.1"/>
    </source>
</evidence>
<dbReference type="SUPFAM" id="SSF53335">
    <property type="entry name" value="S-adenosyl-L-methionine-dependent methyltransferases"/>
    <property type="match status" value="1"/>
</dbReference>
<protein>
    <recommendedName>
        <fullName evidence="3">S-adenosyl methyltransferase</fullName>
    </recommendedName>
</protein>
<dbReference type="InterPro" id="IPR006764">
    <property type="entry name" value="SAM_dep_MeTrfase_SAV2177_type"/>
</dbReference>
<reference evidence="1 2" key="1">
    <citation type="submission" date="2021-01" db="EMBL/GenBank/DDBJ databases">
        <title>Whole genome shotgun sequence of Actinoplanes couchii NBRC 106145.</title>
        <authorList>
            <person name="Komaki H."/>
            <person name="Tamura T."/>
        </authorList>
    </citation>
    <scope>NUCLEOTIDE SEQUENCE [LARGE SCALE GENOMIC DNA]</scope>
    <source>
        <strain evidence="1 2">NBRC 106145</strain>
    </source>
</reference>
<dbReference type="RefSeq" id="WP_203806403.1">
    <property type="nucleotide sequence ID" value="NZ_BAAAQE010000005.1"/>
</dbReference>
<proteinExistence type="predicted"/>
<dbReference type="EMBL" id="BOMG01000102">
    <property type="protein sequence ID" value="GID59904.1"/>
    <property type="molecule type" value="Genomic_DNA"/>
</dbReference>
<evidence type="ECO:0008006" key="3">
    <source>
        <dbReference type="Google" id="ProtNLM"/>
    </source>
</evidence>
<dbReference type="InterPro" id="IPR029063">
    <property type="entry name" value="SAM-dependent_MTases_sf"/>
</dbReference>
<dbReference type="PIRSF" id="PIRSF017393">
    <property type="entry name" value="MTase_SAV2177"/>
    <property type="match status" value="1"/>
</dbReference>
<organism evidence="1 2">
    <name type="scientific">Actinoplanes couchii</name>
    <dbReference type="NCBI Taxonomy" id="403638"/>
    <lineage>
        <taxon>Bacteria</taxon>
        <taxon>Bacillati</taxon>
        <taxon>Actinomycetota</taxon>
        <taxon>Actinomycetes</taxon>
        <taxon>Micromonosporales</taxon>
        <taxon>Micromonosporaceae</taxon>
        <taxon>Actinoplanes</taxon>
    </lineage>
</organism>
<dbReference type="Proteomes" id="UP000612282">
    <property type="component" value="Unassembled WGS sequence"/>
</dbReference>
<comment type="caution">
    <text evidence="1">The sequence shown here is derived from an EMBL/GenBank/DDBJ whole genome shotgun (WGS) entry which is preliminary data.</text>
</comment>
<evidence type="ECO:0000313" key="2">
    <source>
        <dbReference type="Proteomes" id="UP000612282"/>
    </source>
</evidence>
<keyword evidence="2" id="KW-1185">Reference proteome</keyword>
<accession>A0ABQ3XN07</accession>
<dbReference type="Pfam" id="PF04672">
    <property type="entry name" value="Methyltransf_19"/>
    <property type="match status" value="1"/>
</dbReference>